<reference evidence="1" key="1">
    <citation type="submission" date="2020-05" db="EMBL/GenBank/DDBJ databases">
        <authorList>
            <person name="Chiriac C."/>
            <person name="Salcher M."/>
            <person name="Ghai R."/>
            <person name="Kavagutti S V."/>
        </authorList>
    </citation>
    <scope>NUCLEOTIDE SEQUENCE</scope>
</reference>
<accession>A0A6J7K4R7</accession>
<proteinExistence type="predicted"/>
<dbReference type="EMBL" id="CAFBOZ010000081">
    <property type="protein sequence ID" value="CAB5001823.1"/>
    <property type="molecule type" value="Genomic_DNA"/>
</dbReference>
<sequence length="163" mass="16908">MTDIRGSFVVDPDADADNVVMLRTQRIGLMRVELNAPVTGGLLVLGSSSSELMLTLNIAEVRVGNPLMQAAARALVGSSDSSLLRFDAEGADDDLLRFLGTARAGDVEVPMEITAAVGPLGASLPVVLSGWATFTDVSIPLPGMGRVSTIEADISGRVAFLPA</sequence>
<name>A0A6J7K4R7_9ZZZZ</name>
<organism evidence="1">
    <name type="scientific">freshwater metagenome</name>
    <dbReference type="NCBI Taxonomy" id="449393"/>
    <lineage>
        <taxon>unclassified sequences</taxon>
        <taxon>metagenomes</taxon>
        <taxon>ecological metagenomes</taxon>
    </lineage>
</organism>
<evidence type="ECO:0000313" key="2">
    <source>
        <dbReference type="EMBL" id="CAB5001823.1"/>
    </source>
</evidence>
<evidence type="ECO:0000313" key="1">
    <source>
        <dbReference type="EMBL" id="CAB4951090.1"/>
    </source>
</evidence>
<protein>
    <submittedName>
        <fullName evidence="1">Unannotated protein</fullName>
    </submittedName>
</protein>
<dbReference type="EMBL" id="CAFBNF010000168">
    <property type="protein sequence ID" value="CAB4951090.1"/>
    <property type="molecule type" value="Genomic_DNA"/>
</dbReference>
<gene>
    <name evidence="1" type="ORF">UFOPK3773_01411</name>
    <name evidence="2" type="ORF">UFOPK3992_00695</name>
</gene>
<dbReference type="AlphaFoldDB" id="A0A6J7K4R7"/>